<keyword evidence="1" id="KW-0119">Carbohydrate metabolism</keyword>
<evidence type="ECO:0000313" key="1">
    <source>
        <dbReference type="EMBL" id="RZO24299.1"/>
    </source>
</evidence>
<dbReference type="EMBL" id="SHBK01000012">
    <property type="protein sequence ID" value="RZO24299.1"/>
    <property type="molecule type" value="Genomic_DNA"/>
</dbReference>
<protein>
    <submittedName>
        <fullName evidence="1">1,4-beta-xylanase</fullName>
    </submittedName>
</protein>
<evidence type="ECO:0000313" key="2">
    <source>
        <dbReference type="Proteomes" id="UP000316449"/>
    </source>
</evidence>
<keyword evidence="1" id="KW-0326">Glycosidase</keyword>
<organism evidence="1 2">
    <name type="scientific">SAR86 cluster bacterium</name>
    <dbReference type="NCBI Taxonomy" id="2030880"/>
    <lineage>
        <taxon>Bacteria</taxon>
        <taxon>Pseudomonadati</taxon>
        <taxon>Pseudomonadota</taxon>
        <taxon>Gammaproteobacteria</taxon>
        <taxon>SAR86 cluster</taxon>
    </lineage>
</organism>
<keyword evidence="1" id="KW-0858">Xylan degradation</keyword>
<proteinExistence type="predicted"/>
<dbReference type="GO" id="GO:0045493">
    <property type="term" value="P:xylan catabolic process"/>
    <property type="evidence" value="ECO:0007669"/>
    <property type="project" value="UniProtKB-KW"/>
</dbReference>
<dbReference type="SUPFAM" id="SSF51445">
    <property type="entry name" value="(Trans)glycosidases"/>
    <property type="match status" value="1"/>
</dbReference>
<dbReference type="AlphaFoldDB" id="A0A520MSW3"/>
<name>A0A520MSW3_9GAMM</name>
<keyword evidence="1" id="KW-0624">Polysaccharide degradation</keyword>
<reference evidence="1 2" key="1">
    <citation type="submission" date="2019-02" db="EMBL/GenBank/DDBJ databases">
        <title>Prokaryotic population dynamics and viral predation in marine succession experiment using metagenomics: the confinement effect.</title>
        <authorList>
            <person name="Haro-Moreno J.M."/>
            <person name="Rodriguez-Valera F."/>
            <person name="Lopez-Perez M."/>
        </authorList>
    </citation>
    <scope>NUCLEOTIDE SEQUENCE [LARGE SCALE GENOMIC DNA]</scope>
    <source>
        <strain evidence="1">MED-G165</strain>
    </source>
</reference>
<dbReference type="Gene3D" id="3.20.20.80">
    <property type="entry name" value="Glycosidases"/>
    <property type="match status" value="1"/>
</dbReference>
<gene>
    <name evidence="1" type="ORF">EVA98_01480</name>
</gene>
<dbReference type="InterPro" id="IPR017853">
    <property type="entry name" value="GH"/>
</dbReference>
<comment type="caution">
    <text evidence="1">The sequence shown here is derived from an EMBL/GenBank/DDBJ whole genome shotgun (WGS) entry which is preliminary data.</text>
</comment>
<accession>A0A520MSW3</accession>
<dbReference type="Proteomes" id="UP000316449">
    <property type="component" value="Unassembled WGS sequence"/>
</dbReference>
<keyword evidence="1" id="KW-0378">Hydrolase</keyword>
<dbReference type="GO" id="GO:0016798">
    <property type="term" value="F:hydrolase activity, acting on glycosyl bonds"/>
    <property type="evidence" value="ECO:0007669"/>
    <property type="project" value="UniProtKB-KW"/>
</dbReference>
<sequence length="351" mass="41406">MSVWNLDQAFSWYNKQGWLVGCNFLPSSCINQIEMFQEDTFKLDEIAKEISWAKDLGFNTLRVYLHDLLWDEKDQFLIRFNNFLDCCQSFEIKPIIVLFDDCHYPFPQLGPQPLPIRGIHNSGWKQSPGHQIVTEIFELKTEKHLKRLQTYTQELLELYKEDERILMWDLYNEPGQFGIGEKSYTLLDYVWNWAHEIRPSQPLTSCLDGSIGDSIIALNQNKSDIITFHTYEAEKLEPTIEKLRTIGRPLMCTEYMAREYGTTFEFCLPIFKKYNIACYNWGLVAGRSQTNFNWETILYLNEERDKGNLVMEGDSLTEPNQWFHDIFRQDGSPYSIEETTFIKKILSNKEQ</sequence>